<evidence type="ECO:0000313" key="2">
    <source>
        <dbReference type="Proteomes" id="UP001320876"/>
    </source>
</evidence>
<organism evidence="1 2">
    <name type="scientific">Luteolibacter arcticus</name>
    <dbReference type="NCBI Taxonomy" id="1581411"/>
    <lineage>
        <taxon>Bacteria</taxon>
        <taxon>Pseudomonadati</taxon>
        <taxon>Verrucomicrobiota</taxon>
        <taxon>Verrucomicrobiia</taxon>
        <taxon>Verrucomicrobiales</taxon>
        <taxon>Verrucomicrobiaceae</taxon>
        <taxon>Luteolibacter</taxon>
    </lineage>
</organism>
<accession>A0ABT3GPV4</accession>
<protein>
    <recommendedName>
        <fullName evidence="3">DUF4426 domain-containing protein</fullName>
    </recommendedName>
</protein>
<evidence type="ECO:0000313" key="1">
    <source>
        <dbReference type="EMBL" id="MCW1925544.1"/>
    </source>
</evidence>
<evidence type="ECO:0008006" key="3">
    <source>
        <dbReference type="Google" id="ProtNLM"/>
    </source>
</evidence>
<dbReference type="Proteomes" id="UP001320876">
    <property type="component" value="Unassembled WGS sequence"/>
</dbReference>
<keyword evidence="2" id="KW-1185">Reference proteome</keyword>
<reference evidence="1 2" key="1">
    <citation type="submission" date="2022-10" db="EMBL/GenBank/DDBJ databases">
        <title>Luteolibacter arcticus strain CCTCC AB 2014275, whole genome shotgun sequencing project.</title>
        <authorList>
            <person name="Zhao G."/>
            <person name="Shen L."/>
        </authorList>
    </citation>
    <scope>NUCLEOTIDE SEQUENCE [LARGE SCALE GENOMIC DNA]</scope>
    <source>
        <strain evidence="1 2">CCTCC AB 2014275</strain>
    </source>
</reference>
<sequence length="153" mass="16375">MKPSLAFLFCLVAPLVAEERPTFYPFDITLGGTKAEMKAGNELFAEVGKPVTADAVLALEKEVPMLIVNAFPCKEDGTVEEAQAAAIIFANNVKEVKLDATMDKKKLAPGTYLANVVAEGKTSRIVFTVAAPDAKPKVDFSKVLGFLKKKAGQ</sequence>
<gene>
    <name evidence="1" type="ORF">OKA05_23500</name>
</gene>
<proteinExistence type="predicted"/>
<dbReference type="EMBL" id="JAPDDT010000015">
    <property type="protein sequence ID" value="MCW1925544.1"/>
    <property type="molecule type" value="Genomic_DNA"/>
</dbReference>
<name>A0ABT3GPV4_9BACT</name>
<comment type="caution">
    <text evidence="1">The sequence shown here is derived from an EMBL/GenBank/DDBJ whole genome shotgun (WGS) entry which is preliminary data.</text>
</comment>
<dbReference type="RefSeq" id="WP_264489651.1">
    <property type="nucleotide sequence ID" value="NZ_JAPDDT010000015.1"/>
</dbReference>